<evidence type="ECO:0000313" key="6">
    <source>
        <dbReference type="EMBL" id="CAH3034654.1"/>
    </source>
</evidence>
<evidence type="ECO:0000256" key="3">
    <source>
        <dbReference type="ARBA" id="ARBA00022989"/>
    </source>
</evidence>
<comment type="subcellular location">
    <subcellularLocation>
        <location evidence="1">Membrane</location>
    </subcellularLocation>
</comment>
<evidence type="ECO:0000256" key="1">
    <source>
        <dbReference type="ARBA" id="ARBA00004370"/>
    </source>
</evidence>
<dbReference type="PANTHER" id="PTHR31004">
    <property type="entry name" value="TRANSMEMBRANE PROTEIN 79"/>
    <property type="match status" value="1"/>
</dbReference>
<proteinExistence type="predicted"/>
<feature type="transmembrane region" description="Helical" evidence="5">
    <location>
        <begin position="41"/>
        <end position="62"/>
    </location>
</feature>
<dbReference type="SUPFAM" id="SSF161084">
    <property type="entry name" value="MAPEG domain-like"/>
    <property type="match status" value="1"/>
</dbReference>
<dbReference type="InterPro" id="IPR023352">
    <property type="entry name" value="MAPEG-like_dom_sf"/>
</dbReference>
<name>A0ABN8MRW3_9CNID</name>
<keyword evidence="7" id="KW-1185">Reference proteome</keyword>
<evidence type="ECO:0000256" key="5">
    <source>
        <dbReference type="SAM" id="Phobius"/>
    </source>
</evidence>
<organism evidence="6 7">
    <name type="scientific">Porites lobata</name>
    <dbReference type="NCBI Taxonomy" id="104759"/>
    <lineage>
        <taxon>Eukaryota</taxon>
        <taxon>Metazoa</taxon>
        <taxon>Cnidaria</taxon>
        <taxon>Anthozoa</taxon>
        <taxon>Hexacorallia</taxon>
        <taxon>Scleractinia</taxon>
        <taxon>Fungiina</taxon>
        <taxon>Poritidae</taxon>
        <taxon>Porites</taxon>
    </lineage>
</organism>
<gene>
    <name evidence="6" type="ORF">PLOB_00025138</name>
</gene>
<reference evidence="6 7" key="1">
    <citation type="submission" date="2022-05" db="EMBL/GenBank/DDBJ databases">
        <authorList>
            <consortium name="Genoscope - CEA"/>
            <person name="William W."/>
        </authorList>
    </citation>
    <scope>NUCLEOTIDE SEQUENCE [LARGE SCALE GENOMIC DNA]</scope>
</reference>
<evidence type="ECO:0000256" key="2">
    <source>
        <dbReference type="ARBA" id="ARBA00022692"/>
    </source>
</evidence>
<accession>A0ABN8MRW3</accession>
<dbReference type="Pfam" id="PF01124">
    <property type="entry name" value="MAPEG"/>
    <property type="match status" value="1"/>
</dbReference>
<keyword evidence="3 5" id="KW-1133">Transmembrane helix</keyword>
<dbReference type="InterPro" id="IPR001129">
    <property type="entry name" value="Membr-assoc_MAPEG"/>
</dbReference>
<dbReference type="Proteomes" id="UP001159405">
    <property type="component" value="Unassembled WGS sequence"/>
</dbReference>
<keyword evidence="4 5" id="KW-0472">Membrane</keyword>
<feature type="transmembrane region" description="Helical" evidence="5">
    <location>
        <begin position="151"/>
        <end position="172"/>
    </location>
</feature>
<keyword evidence="2 5" id="KW-0812">Transmembrane</keyword>
<dbReference type="EMBL" id="CALNXK010000003">
    <property type="protein sequence ID" value="CAH3034654.1"/>
    <property type="molecule type" value="Genomic_DNA"/>
</dbReference>
<dbReference type="PANTHER" id="PTHR31004:SF1">
    <property type="entry name" value="TRANSMEMBRANE PROTEIN 79"/>
    <property type="match status" value="1"/>
</dbReference>
<sequence>MLKVFDAKSSDPRQRIPLCTMQSGESKEQKKQIQDQTKVKTCIFCAVIFMLAYVITATYIPFPRLHLPNVIDRVVFTLRWLMVSLLAIYAGVIAVGSKRFATAAINPLDPSGKQFTELRQQYLQNTVEQFLLHSFSLLALSTYLSEEKMHWIPLLIVLFIIARALFFIGYSIDPLKRGVGFASTWYPTMAVTGYCLYCMCVYGATFDVK</sequence>
<dbReference type="Gene3D" id="1.20.120.550">
    <property type="entry name" value="Membrane associated eicosanoid/glutathione metabolism-like domain"/>
    <property type="match status" value="1"/>
</dbReference>
<protein>
    <recommendedName>
        <fullName evidence="8">MAPEG family protein</fullName>
    </recommendedName>
</protein>
<evidence type="ECO:0008006" key="8">
    <source>
        <dbReference type="Google" id="ProtNLM"/>
    </source>
</evidence>
<evidence type="ECO:0000313" key="7">
    <source>
        <dbReference type="Proteomes" id="UP001159405"/>
    </source>
</evidence>
<feature type="transmembrane region" description="Helical" evidence="5">
    <location>
        <begin position="184"/>
        <end position="204"/>
    </location>
</feature>
<feature type="transmembrane region" description="Helical" evidence="5">
    <location>
        <begin position="74"/>
        <end position="95"/>
    </location>
</feature>
<evidence type="ECO:0000256" key="4">
    <source>
        <dbReference type="ARBA" id="ARBA00023136"/>
    </source>
</evidence>
<comment type="caution">
    <text evidence="6">The sequence shown here is derived from an EMBL/GenBank/DDBJ whole genome shotgun (WGS) entry which is preliminary data.</text>
</comment>